<proteinExistence type="predicted"/>
<accession>A0AC34FH59</accession>
<protein>
    <submittedName>
        <fullName evidence="2">Guanylate-binding protein N-terminal domain-containing protein</fullName>
    </submittedName>
</protein>
<dbReference type="Proteomes" id="UP000887579">
    <property type="component" value="Unplaced"/>
</dbReference>
<organism evidence="1 2">
    <name type="scientific">Panagrolaimus sp. ES5</name>
    <dbReference type="NCBI Taxonomy" id="591445"/>
    <lineage>
        <taxon>Eukaryota</taxon>
        <taxon>Metazoa</taxon>
        <taxon>Ecdysozoa</taxon>
        <taxon>Nematoda</taxon>
        <taxon>Chromadorea</taxon>
        <taxon>Rhabditida</taxon>
        <taxon>Tylenchina</taxon>
        <taxon>Panagrolaimomorpha</taxon>
        <taxon>Panagrolaimoidea</taxon>
        <taxon>Panagrolaimidae</taxon>
        <taxon>Panagrolaimus</taxon>
    </lineage>
</organism>
<evidence type="ECO:0000313" key="1">
    <source>
        <dbReference type="Proteomes" id="UP000887579"/>
    </source>
</evidence>
<evidence type="ECO:0000313" key="2">
    <source>
        <dbReference type="WBParaSite" id="ES5_v2.g16536.t1"/>
    </source>
</evidence>
<reference evidence="2" key="1">
    <citation type="submission" date="2022-11" db="UniProtKB">
        <authorList>
            <consortium name="WormBaseParasite"/>
        </authorList>
    </citation>
    <scope>IDENTIFICATION</scope>
</reference>
<dbReference type="WBParaSite" id="ES5_v2.g16536.t1">
    <property type="protein sequence ID" value="ES5_v2.g16536.t1"/>
    <property type="gene ID" value="ES5_v2.g16536"/>
</dbReference>
<name>A0AC34FH59_9BILA</name>
<sequence>MPFLNIILSGELCLNTVNSKEEDQKQWKQDDDTSSKNSSTLSLHIAAYENSVEVENDDSDYASKEKAKTSKYGKTLKDVKKLFSDSSMNAVEIPRQPKDELSEPEVMQFKASQKLLNPNDQSNAKKGGGNFTGSPTSDYFHASQIVEYVKDDSQDKGEFIVKEEAIKKIFGNERVADLPLVALCIAGAGREGKSFILNFFLDYLRHKEKNPNEPWKVNEKTLLNGFEFRGGDIATTKGIWALNHIFVIEQDDGKKVAVSLIDSQGIYDNETPFEDCSTLFSMTCMFSSIMCFNVFTKLQEDKIGNLAVFVQQGKMISENLGGSGKLFQDLAFIVRDFQYFNEYPEENGGQRYIENVLGPAKNKQLQQNHDELNASCERKLGFVHPRPGNKVENGYTLKSADMNPKFVVLVKKMVQTLLPQCQLRIKCIGSTEMYCKDMYRYIPSIVQCFHDNKDFAPQPVHAVNRAHIINLEVERAVKKYEKSMNKAFDDCTTGYENEQLVDFHRTVVTAIQSEIFKRMQNENIRAEVIHRVAEQVKTVLLTYKEKNEMLVEKEKKRIQKIDEKEKESREHESYMKLLDLGISVAPGVVNIATEGFLLYRKNKHENIRDEQRRQHETEQSERQRQHEKERDEQRRQHDNKRDEATAKTSKENEMFEFFTNLFINFVSKR</sequence>